<dbReference type="SMART" id="SM00380">
    <property type="entry name" value="AP2"/>
    <property type="match status" value="1"/>
</dbReference>
<dbReference type="InterPro" id="IPR001471">
    <property type="entry name" value="AP2/ERF_dom"/>
</dbReference>
<dbReference type="SMART" id="SM00249">
    <property type="entry name" value="PHD"/>
    <property type="match status" value="1"/>
</dbReference>
<comment type="subcellular location">
    <subcellularLocation>
        <location evidence="1">Nucleus</location>
    </subcellularLocation>
</comment>
<evidence type="ECO:0000256" key="2">
    <source>
        <dbReference type="ARBA" id="ARBA00022723"/>
    </source>
</evidence>
<dbReference type="EMBL" id="CAWUPB010001160">
    <property type="protein sequence ID" value="CAK7342510.1"/>
    <property type="molecule type" value="Genomic_DNA"/>
</dbReference>
<feature type="region of interest" description="Disordered" evidence="10">
    <location>
        <begin position="643"/>
        <end position="686"/>
    </location>
</feature>
<dbReference type="InterPro" id="IPR019786">
    <property type="entry name" value="Zinc_finger_PHD-type_CS"/>
</dbReference>
<accession>A0AAV1S1V0</accession>
<feature type="region of interest" description="Disordered" evidence="10">
    <location>
        <begin position="403"/>
        <end position="441"/>
    </location>
</feature>
<dbReference type="Gene3D" id="3.30.730.10">
    <property type="entry name" value="AP2/ERF domain"/>
    <property type="match status" value="1"/>
</dbReference>
<dbReference type="PROSITE" id="PS50016">
    <property type="entry name" value="ZF_PHD_2"/>
    <property type="match status" value="1"/>
</dbReference>
<gene>
    <name evidence="15" type="ORF">DCAF_LOCUS16830</name>
</gene>
<dbReference type="Pfam" id="PF00847">
    <property type="entry name" value="AP2"/>
    <property type="match status" value="1"/>
</dbReference>
<evidence type="ECO:0000256" key="8">
    <source>
        <dbReference type="ARBA" id="ARBA00023242"/>
    </source>
</evidence>
<dbReference type="AlphaFoldDB" id="A0AAV1S1V0"/>
<feature type="domain" description="PHD-type" evidence="11">
    <location>
        <begin position="474"/>
        <end position="523"/>
    </location>
</feature>
<keyword evidence="4" id="KW-0862">Zinc</keyword>
<dbReference type="Pfam" id="PF13921">
    <property type="entry name" value="Myb_DNA-bind_6"/>
    <property type="match status" value="1"/>
</dbReference>
<dbReference type="GO" id="GO:0003700">
    <property type="term" value="F:DNA-binding transcription factor activity"/>
    <property type="evidence" value="ECO:0007669"/>
    <property type="project" value="InterPro"/>
</dbReference>
<dbReference type="PROSITE" id="PS51032">
    <property type="entry name" value="AP2_ERF"/>
    <property type="match status" value="1"/>
</dbReference>
<dbReference type="PROSITE" id="PS51294">
    <property type="entry name" value="HTH_MYB"/>
    <property type="match status" value="1"/>
</dbReference>
<evidence type="ECO:0000313" key="15">
    <source>
        <dbReference type="EMBL" id="CAK7342510.1"/>
    </source>
</evidence>
<proteinExistence type="predicted"/>
<feature type="region of interest" description="Disordered" evidence="10">
    <location>
        <begin position="1079"/>
        <end position="1100"/>
    </location>
</feature>
<feature type="domain" description="Myb-like" evidence="12">
    <location>
        <begin position="748"/>
        <end position="807"/>
    </location>
</feature>
<dbReference type="SMART" id="SM00717">
    <property type="entry name" value="SANT"/>
    <property type="match status" value="1"/>
</dbReference>
<sequence length="1151" mass="130072">MNDPSSSATGLAWLWVIEYLASFPEIESLILHDLIEAASEIPDGLGKNTREMVALRCLEDLFCRCNGITNDVPSKEPKVTFDLSESCVDVLQSILHETSVSDLKRGGPEQLKWDIHPFIMHKRASMPKCALEKVKDAILEGIHPYALLKEYSGLVNANDRCNRISADYGNLGLPAGRIDESDTNGQINAPEENLIPLLVENENGVVEDNSLSRNPLNFKRDRSGLISENLSGDCEDQDRVDDGHHLHPQAKRLKQDALRDYQSLEQISTPPPQHMDLVEDSFDRVIGDSENKNCHVEEKTSQGGFEGSRSVENDHDECVSMDRHGQSLDTDNAFHYNQHEIAHNANKKPQYMFGDGLHLYRVVDKINDAEPRLSNTAPSVGAPDKVFVNENKDNSDLIGQLKPSNIVSSNGFHQNDDTDEREGGIDHLSEEDESDESDKYEHESVDVGLKKSQFLSSQCTLSHDFLAAANWTDQNLCIKCSKDGQLLVCNAGGCPLAVHENCLGSFPHFDERGDFYCPFCAYSLAIPEYLEAKKKASLARKELKVFIEMCQEYHSNKHTQRVDSKRHSSSRQNGDEDLLNKFHENENLVGKKCNRVNTRGHISEGNDHQCQQRKGKEKLVEPSASCIGVNSVCREEEPDVNVGTNHISNGEKEGEEMLRENSYGTGHDRNQNQLCVDSDDSDDDQLRKEKEIVSGNQTKDGQRQKAICATNIDGGETSDDENDKSITSNYFIRFRKIEKRHTYPAMPQMRRKKVPWTAQEEEILKEGLQKFSSDGKFAWKDILEYGSSVFFNGRTTIDLKDKWRNMCKRSMKLVGWVMSTCDPIWDDAYCYHPTFSFQYKASAVVLDPEEREEGRGEHGHGIKVRVSGIRKSPLKPWKKGPTRGKGGPQNAMCEYRGVRQRTWGKWVAEIREPKKRTRLWLGSFATAEEAAMAYDEAARRLYGPDAYLNLPHLQSNFNPLNKSQKFKWIPSKNFISMFPSCGLLNIHAQPSVHVIHQRLQELKNNRPLNQSSVASSSSSSESRAEVMIVRDENHVANLAAAEKDVETSSEKMLLRNHDEKPQIDLNEFLQQLGILKEEKQPDSNDVDECFTAPESSQNNHKELTALADKSFNWDSLIEMHGTADYQGAELNSFPVYDIQEELAFPTSIWNF</sequence>
<dbReference type="Proteomes" id="UP001314170">
    <property type="component" value="Unassembled WGS sequence"/>
</dbReference>
<keyword evidence="8" id="KW-0539">Nucleus</keyword>
<evidence type="ECO:0000259" key="14">
    <source>
        <dbReference type="PROSITE" id="PS51294"/>
    </source>
</evidence>
<dbReference type="CDD" id="cd00018">
    <property type="entry name" value="AP2"/>
    <property type="match status" value="1"/>
</dbReference>
<dbReference type="InterPro" id="IPR017930">
    <property type="entry name" value="Myb_dom"/>
</dbReference>
<keyword evidence="5" id="KW-0805">Transcription regulation</keyword>
<evidence type="ECO:0000259" key="12">
    <source>
        <dbReference type="PROSITE" id="PS50090"/>
    </source>
</evidence>
<dbReference type="PANTHER" id="PTHR47863:SF4">
    <property type="entry name" value="RING_FYVE_PHD ZINC FINGER SUPERFAMILY PROTEIN"/>
    <property type="match status" value="1"/>
</dbReference>
<dbReference type="CDD" id="cd11660">
    <property type="entry name" value="SANT_TRF"/>
    <property type="match status" value="1"/>
</dbReference>
<protein>
    <submittedName>
        <fullName evidence="15">Uncharacterized protein</fullName>
    </submittedName>
</protein>
<name>A0AAV1S1V0_9ROSI</name>
<dbReference type="InterPro" id="IPR016177">
    <property type="entry name" value="DNA-bd_dom_sf"/>
</dbReference>
<keyword evidence="6" id="KW-0238">DNA-binding</keyword>
<evidence type="ECO:0000256" key="6">
    <source>
        <dbReference type="ARBA" id="ARBA00023125"/>
    </source>
</evidence>
<dbReference type="InterPro" id="IPR009057">
    <property type="entry name" value="Homeodomain-like_sf"/>
</dbReference>
<dbReference type="PANTHER" id="PTHR47863">
    <property type="entry name" value="RING/FYVE/PHD ZINC FINGER SUPERFAMILY PROTEIN"/>
    <property type="match status" value="1"/>
</dbReference>
<dbReference type="FunFam" id="3.30.730.10:FF:000001">
    <property type="entry name" value="Ethylene-responsive transcription factor 2"/>
    <property type="match status" value="1"/>
</dbReference>
<evidence type="ECO:0000256" key="3">
    <source>
        <dbReference type="ARBA" id="ARBA00022771"/>
    </source>
</evidence>
<dbReference type="InterPro" id="IPR011011">
    <property type="entry name" value="Znf_FYVE_PHD"/>
</dbReference>
<dbReference type="PROSITE" id="PS50090">
    <property type="entry name" value="MYB_LIKE"/>
    <property type="match status" value="1"/>
</dbReference>
<dbReference type="SUPFAM" id="SSF46689">
    <property type="entry name" value="Homeodomain-like"/>
    <property type="match status" value="1"/>
</dbReference>
<evidence type="ECO:0000256" key="5">
    <source>
        <dbReference type="ARBA" id="ARBA00023015"/>
    </source>
</evidence>
<evidence type="ECO:0000313" key="16">
    <source>
        <dbReference type="Proteomes" id="UP001314170"/>
    </source>
</evidence>
<dbReference type="InterPro" id="IPR036955">
    <property type="entry name" value="AP2/ERF_dom_sf"/>
</dbReference>
<dbReference type="SUPFAM" id="SSF57903">
    <property type="entry name" value="FYVE/PHD zinc finger"/>
    <property type="match status" value="1"/>
</dbReference>
<evidence type="ECO:0000256" key="9">
    <source>
        <dbReference type="PROSITE-ProRule" id="PRU00146"/>
    </source>
</evidence>
<evidence type="ECO:0000256" key="7">
    <source>
        <dbReference type="ARBA" id="ARBA00023163"/>
    </source>
</evidence>
<reference evidence="15 16" key="1">
    <citation type="submission" date="2024-01" db="EMBL/GenBank/DDBJ databases">
        <authorList>
            <person name="Waweru B."/>
        </authorList>
    </citation>
    <scope>NUCLEOTIDE SEQUENCE [LARGE SCALE GENOMIC DNA]</scope>
</reference>
<feature type="compositionally biased region" description="Basic and acidic residues" evidence="10">
    <location>
        <begin position="649"/>
        <end position="659"/>
    </location>
</feature>
<dbReference type="InterPro" id="IPR001965">
    <property type="entry name" value="Znf_PHD"/>
</dbReference>
<feature type="domain" description="HTH myb-type" evidence="14">
    <location>
        <begin position="748"/>
        <end position="811"/>
    </location>
</feature>
<evidence type="ECO:0000256" key="4">
    <source>
        <dbReference type="ARBA" id="ARBA00022833"/>
    </source>
</evidence>
<dbReference type="GO" id="GO:0003677">
    <property type="term" value="F:DNA binding"/>
    <property type="evidence" value="ECO:0007669"/>
    <property type="project" value="UniProtKB-KW"/>
</dbReference>
<evidence type="ECO:0000259" key="11">
    <source>
        <dbReference type="PROSITE" id="PS50016"/>
    </source>
</evidence>
<dbReference type="InterPro" id="IPR013083">
    <property type="entry name" value="Znf_RING/FYVE/PHD"/>
</dbReference>
<dbReference type="SUPFAM" id="SSF54171">
    <property type="entry name" value="DNA-binding domain"/>
    <property type="match status" value="1"/>
</dbReference>
<comment type="caution">
    <text evidence="15">The sequence shown here is derived from an EMBL/GenBank/DDBJ whole genome shotgun (WGS) entry which is preliminary data.</text>
</comment>
<dbReference type="InterPro" id="IPR019787">
    <property type="entry name" value="Znf_PHD-finger"/>
</dbReference>
<keyword evidence="7" id="KW-0804">Transcription</keyword>
<feature type="compositionally biased region" description="Polar residues" evidence="10">
    <location>
        <begin position="403"/>
        <end position="413"/>
    </location>
</feature>
<dbReference type="GO" id="GO:0005634">
    <property type="term" value="C:nucleus"/>
    <property type="evidence" value="ECO:0007669"/>
    <property type="project" value="UniProtKB-SubCell"/>
</dbReference>
<evidence type="ECO:0000256" key="10">
    <source>
        <dbReference type="SAM" id="MobiDB-lite"/>
    </source>
</evidence>
<evidence type="ECO:0000259" key="13">
    <source>
        <dbReference type="PROSITE" id="PS51032"/>
    </source>
</evidence>
<organism evidence="15 16">
    <name type="scientific">Dovyalis caffra</name>
    <dbReference type="NCBI Taxonomy" id="77055"/>
    <lineage>
        <taxon>Eukaryota</taxon>
        <taxon>Viridiplantae</taxon>
        <taxon>Streptophyta</taxon>
        <taxon>Embryophyta</taxon>
        <taxon>Tracheophyta</taxon>
        <taxon>Spermatophyta</taxon>
        <taxon>Magnoliopsida</taxon>
        <taxon>eudicotyledons</taxon>
        <taxon>Gunneridae</taxon>
        <taxon>Pentapetalae</taxon>
        <taxon>rosids</taxon>
        <taxon>fabids</taxon>
        <taxon>Malpighiales</taxon>
        <taxon>Salicaceae</taxon>
        <taxon>Flacourtieae</taxon>
        <taxon>Dovyalis</taxon>
    </lineage>
</organism>
<evidence type="ECO:0000256" key="1">
    <source>
        <dbReference type="ARBA" id="ARBA00004123"/>
    </source>
</evidence>
<keyword evidence="3 9" id="KW-0863">Zinc-finger</keyword>
<dbReference type="Gene3D" id="3.30.40.10">
    <property type="entry name" value="Zinc/RING finger domain, C3HC4 (zinc finger)"/>
    <property type="match status" value="1"/>
</dbReference>
<dbReference type="PRINTS" id="PR00367">
    <property type="entry name" value="ETHRSPELEMNT"/>
</dbReference>
<keyword evidence="2" id="KW-0479">Metal-binding</keyword>
<dbReference type="InterPro" id="IPR001005">
    <property type="entry name" value="SANT/Myb"/>
</dbReference>
<keyword evidence="16" id="KW-1185">Reference proteome</keyword>
<dbReference type="Gene3D" id="1.10.10.60">
    <property type="entry name" value="Homeodomain-like"/>
    <property type="match status" value="1"/>
</dbReference>
<feature type="region of interest" description="Disordered" evidence="10">
    <location>
        <begin position="558"/>
        <end position="577"/>
    </location>
</feature>
<dbReference type="PROSITE" id="PS01359">
    <property type="entry name" value="ZF_PHD_1"/>
    <property type="match status" value="1"/>
</dbReference>
<feature type="domain" description="AP2/ERF" evidence="13">
    <location>
        <begin position="894"/>
        <end position="951"/>
    </location>
</feature>
<dbReference type="GO" id="GO:0008270">
    <property type="term" value="F:zinc ion binding"/>
    <property type="evidence" value="ECO:0007669"/>
    <property type="project" value="UniProtKB-KW"/>
</dbReference>